<dbReference type="InterPro" id="IPR011335">
    <property type="entry name" value="Restrct_endonuc-II-like"/>
</dbReference>
<accession>A0A7G5MXJ6</accession>
<dbReference type="GO" id="GO:0003676">
    <property type="term" value="F:nucleic acid binding"/>
    <property type="evidence" value="ECO:0007669"/>
    <property type="project" value="InterPro"/>
</dbReference>
<dbReference type="Proteomes" id="UP000515789">
    <property type="component" value="Chromosome"/>
</dbReference>
<name>A0A7G5MXJ6_9FIRM</name>
<dbReference type="GeneID" id="75055084"/>
<gene>
    <name evidence="2" type="ORF">E5259_17985</name>
</gene>
<dbReference type="AlphaFoldDB" id="A0A7G5MXJ6"/>
<dbReference type="EMBL" id="CP039126">
    <property type="protein sequence ID" value="QMW79339.1"/>
    <property type="molecule type" value="Genomic_DNA"/>
</dbReference>
<sequence>MSNKSNGTDFEKEFAQKLSDHGFWVHRMQDNQNGQPFDVIAARDGETLVFDCKDCRSGSFYLRRIEENQKNAMKLWMECGNSEGIFVVRFPDGEAFLMGISDLEEAWSNGIRHIDRGHAKYYGAPLGAWLERIEQL</sequence>
<dbReference type="InterPro" id="IPR011856">
    <property type="entry name" value="tRNA_endonuc-like_dom_sf"/>
</dbReference>
<dbReference type="Gene3D" id="3.40.1350.10">
    <property type="match status" value="1"/>
</dbReference>
<dbReference type="Pfam" id="PF01870">
    <property type="entry name" value="Hjc"/>
    <property type="match status" value="1"/>
</dbReference>
<dbReference type="GO" id="GO:0008821">
    <property type="term" value="F:crossover junction DNA endonuclease activity"/>
    <property type="evidence" value="ECO:0007669"/>
    <property type="project" value="UniProtKB-EC"/>
</dbReference>
<evidence type="ECO:0000313" key="2">
    <source>
        <dbReference type="EMBL" id="QMW79339.1"/>
    </source>
</evidence>
<comment type="catalytic activity">
    <reaction evidence="1">
        <text>Endonucleolytic cleavage at a junction such as a reciprocal single-stranded crossover between two homologous DNA duplexes (Holliday junction).</text>
        <dbReference type="EC" id="3.1.21.10"/>
    </reaction>
</comment>
<proteinExistence type="predicted"/>
<dbReference type="RefSeq" id="WP_018597337.1">
    <property type="nucleotide sequence ID" value="NZ_CABLBP010000049.1"/>
</dbReference>
<protein>
    <recommendedName>
        <fullName evidence="4">Holliday junction resolvase</fullName>
    </recommendedName>
</protein>
<evidence type="ECO:0000256" key="1">
    <source>
        <dbReference type="ARBA" id="ARBA00029354"/>
    </source>
</evidence>
<evidence type="ECO:0000313" key="3">
    <source>
        <dbReference type="Proteomes" id="UP000515789"/>
    </source>
</evidence>
<dbReference type="SUPFAM" id="SSF52980">
    <property type="entry name" value="Restriction endonuclease-like"/>
    <property type="match status" value="1"/>
</dbReference>
<organism evidence="2 3">
    <name type="scientific">Blautia producta</name>
    <dbReference type="NCBI Taxonomy" id="33035"/>
    <lineage>
        <taxon>Bacteria</taxon>
        <taxon>Bacillati</taxon>
        <taxon>Bacillota</taxon>
        <taxon>Clostridia</taxon>
        <taxon>Lachnospirales</taxon>
        <taxon>Lachnospiraceae</taxon>
        <taxon>Blautia</taxon>
    </lineage>
</organism>
<reference evidence="2 3" key="1">
    <citation type="submission" date="2019-04" db="EMBL/GenBank/DDBJ databases">
        <authorList>
            <person name="Schori C."/>
            <person name="Ahrens C."/>
        </authorList>
    </citation>
    <scope>NUCLEOTIDE SEQUENCE [LARGE SCALE GENOMIC DNA]</scope>
    <source>
        <strain evidence="2 3">DSM 2950</strain>
    </source>
</reference>
<evidence type="ECO:0008006" key="4">
    <source>
        <dbReference type="Google" id="ProtNLM"/>
    </source>
</evidence>
<dbReference type="InterPro" id="IPR002732">
    <property type="entry name" value="Hjc"/>
</dbReference>